<dbReference type="SUPFAM" id="SSF48230">
    <property type="entry name" value="Chondroitin AC/alginate lyase"/>
    <property type="match status" value="1"/>
</dbReference>
<accession>A0A4Q1BIK4</accession>
<evidence type="ECO:0000313" key="4">
    <source>
        <dbReference type="EMBL" id="RXK37503.1"/>
    </source>
</evidence>
<keyword evidence="5" id="KW-1185">Reference proteome</keyword>
<keyword evidence="2" id="KW-0456">Lyase</keyword>
<dbReference type="InterPro" id="IPR008929">
    <property type="entry name" value="Chondroitin_lyas"/>
</dbReference>
<dbReference type="GO" id="GO:0042597">
    <property type="term" value="C:periplasmic space"/>
    <property type="evidence" value="ECO:0007669"/>
    <property type="project" value="InterPro"/>
</dbReference>
<organism evidence="4 5">
    <name type="scientific">Tremella mesenterica</name>
    <name type="common">Jelly fungus</name>
    <dbReference type="NCBI Taxonomy" id="5217"/>
    <lineage>
        <taxon>Eukaryota</taxon>
        <taxon>Fungi</taxon>
        <taxon>Dikarya</taxon>
        <taxon>Basidiomycota</taxon>
        <taxon>Agaricomycotina</taxon>
        <taxon>Tremellomycetes</taxon>
        <taxon>Tremellales</taxon>
        <taxon>Tremellaceae</taxon>
        <taxon>Tremella</taxon>
    </lineage>
</organism>
<dbReference type="Gene3D" id="1.50.10.100">
    <property type="entry name" value="Chondroitin AC/alginate lyase"/>
    <property type="match status" value="1"/>
</dbReference>
<gene>
    <name evidence="4" type="ORF">M231_05224</name>
</gene>
<feature type="domain" description="Alginate lyase" evidence="3">
    <location>
        <begin position="63"/>
        <end position="282"/>
    </location>
</feature>
<evidence type="ECO:0000256" key="1">
    <source>
        <dbReference type="ARBA" id="ARBA00022729"/>
    </source>
</evidence>
<dbReference type="Pfam" id="PF05426">
    <property type="entry name" value="Alginate_lyase"/>
    <property type="match status" value="1"/>
</dbReference>
<dbReference type="AlphaFoldDB" id="A0A4Q1BIK4"/>
<evidence type="ECO:0000259" key="3">
    <source>
        <dbReference type="Pfam" id="PF05426"/>
    </source>
</evidence>
<evidence type="ECO:0000256" key="2">
    <source>
        <dbReference type="ARBA" id="ARBA00023239"/>
    </source>
</evidence>
<comment type="caution">
    <text evidence="4">The sequence shown here is derived from an EMBL/GenBank/DDBJ whole genome shotgun (WGS) entry which is preliminary data.</text>
</comment>
<keyword evidence="1" id="KW-0732">Signal</keyword>
<dbReference type="VEuPathDB" id="FungiDB:TREMEDRAFT_67696"/>
<dbReference type="EMBL" id="SDIL01000067">
    <property type="protein sequence ID" value="RXK37503.1"/>
    <property type="molecule type" value="Genomic_DNA"/>
</dbReference>
<evidence type="ECO:0000313" key="5">
    <source>
        <dbReference type="Proteomes" id="UP000289152"/>
    </source>
</evidence>
<proteinExistence type="predicted"/>
<reference evidence="4 5" key="1">
    <citation type="submission" date="2016-06" db="EMBL/GenBank/DDBJ databases">
        <title>Evolution of pathogenesis and genome organization in the Tremellales.</title>
        <authorList>
            <person name="Cuomo C."/>
            <person name="Litvintseva A."/>
            <person name="Heitman J."/>
            <person name="Chen Y."/>
            <person name="Sun S."/>
            <person name="Springer D."/>
            <person name="Dromer F."/>
            <person name="Young S."/>
            <person name="Zeng Q."/>
            <person name="Chapman S."/>
            <person name="Gujja S."/>
            <person name="Saif S."/>
            <person name="Birren B."/>
        </authorList>
    </citation>
    <scope>NUCLEOTIDE SEQUENCE [LARGE SCALE GENOMIC DNA]</scope>
    <source>
        <strain evidence="4 5">ATCC 28783</strain>
    </source>
</reference>
<name>A0A4Q1BIK4_TREME</name>
<dbReference type="InterPro" id="IPR008397">
    <property type="entry name" value="Alginate_lyase_dom"/>
</dbReference>
<dbReference type="GO" id="GO:0016829">
    <property type="term" value="F:lyase activity"/>
    <property type="evidence" value="ECO:0007669"/>
    <property type="project" value="UniProtKB-KW"/>
</dbReference>
<dbReference type="InParanoid" id="A0A4Q1BIK4"/>
<sequence length="367" mass="42572">MSEPKPIPPPKYPGLILTPCLEDNPAPHTLKLLEKLCKNYIGSDEVFSVTYSPLLCPEGKNYLYTLKPYWWEVEPGHWEHRDGRRNPYCELPQGQNQLQRASMAIHTLALGSKYLPYLADQCSKQAENLLRYFFINHDTRMLPEILYAQCNPSSSLLKGDQAFVIAIRYFVLISSTLTFLNIPQELLDDLRIWFRNHLNWITTSEQGAMARAYGNNITIWYHALVATHLSLVNPPEAAVYSLTALQEIHARHTTPESFFSRELSRTRPRHYTLFTLEPVFLLSSQTGKIPPDDVYQYLRDLVEYARHVTGSPIEIEVDDNPRYFAKLEWFETMLKRWSGQSKKTEEPDGTQWDGGWNQFARVLWGFI</sequence>
<dbReference type="OrthoDB" id="63533at2759"/>
<protein>
    <recommendedName>
        <fullName evidence="3">Alginate lyase domain-containing protein</fullName>
    </recommendedName>
</protein>
<dbReference type="Proteomes" id="UP000289152">
    <property type="component" value="Unassembled WGS sequence"/>
</dbReference>